<dbReference type="PANTHER" id="PTHR42973:SF17">
    <property type="entry name" value="OXIDASE, PUTATIVE (AFU_ORTHOLOGUE AFUA_6G14340)-RELATED"/>
    <property type="match status" value="1"/>
</dbReference>
<dbReference type="SUPFAM" id="SSF56176">
    <property type="entry name" value="FAD-binding/transporter-associated domain-like"/>
    <property type="match status" value="1"/>
</dbReference>
<proteinExistence type="inferred from homology"/>
<dbReference type="InterPro" id="IPR036318">
    <property type="entry name" value="FAD-bd_PCMH-like_sf"/>
</dbReference>
<keyword evidence="2" id="KW-0285">Flavoprotein</keyword>
<dbReference type="InterPro" id="IPR050416">
    <property type="entry name" value="FAD-linked_Oxidoreductase"/>
</dbReference>
<evidence type="ECO:0000256" key="4">
    <source>
        <dbReference type="ARBA" id="ARBA00023002"/>
    </source>
</evidence>
<dbReference type="GO" id="GO:0016491">
    <property type="term" value="F:oxidoreductase activity"/>
    <property type="evidence" value="ECO:0007669"/>
    <property type="project" value="UniProtKB-KW"/>
</dbReference>
<dbReference type="Gene3D" id="3.30.43.10">
    <property type="entry name" value="Uridine Diphospho-n-acetylenolpyruvylglucosamine Reductase, domain 2"/>
    <property type="match status" value="1"/>
</dbReference>
<dbReference type="Gene3D" id="3.40.462.20">
    <property type="match status" value="1"/>
</dbReference>
<comment type="caution">
    <text evidence="6">The sequence shown here is derived from an EMBL/GenBank/DDBJ whole genome shotgun (WGS) entry which is preliminary data.</text>
</comment>
<dbReference type="OrthoDB" id="415825at2759"/>
<dbReference type="Pfam" id="PF08031">
    <property type="entry name" value="BBE"/>
    <property type="match status" value="1"/>
</dbReference>
<evidence type="ECO:0000259" key="5">
    <source>
        <dbReference type="PROSITE" id="PS51387"/>
    </source>
</evidence>
<keyword evidence="7" id="KW-1185">Reference proteome</keyword>
<dbReference type="AlphaFoldDB" id="A0A8H4PDZ5"/>
<dbReference type="InterPro" id="IPR012951">
    <property type="entry name" value="BBE"/>
</dbReference>
<evidence type="ECO:0000313" key="6">
    <source>
        <dbReference type="EMBL" id="KAF4469020.1"/>
    </source>
</evidence>
<dbReference type="PROSITE" id="PS51387">
    <property type="entry name" value="FAD_PCMH"/>
    <property type="match status" value="1"/>
</dbReference>
<dbReference type="Proteomes" id="UP000554235">
    <property type="component" value="Unassembled WGS sequence"/>
</dbReference>
<comment type="similarity">
    <text evidence="1">Belongs to the oxygen-dependent FAD-linked oxidoreductase family.</text>
</comment>
<dbReference type="InterPro" id="IPR016169">
    <property type="entry name" value="FAD-bd_PCMH_sub2"/>
</dbReference>
<dbReference type="PANTHER" id="PTHR42973">
    <property type="entry name" value="BINDING OXIDOREDUCTASE, PUTATIVE (AFU_ORTHOLOGUE AFUA_1G17690)-RELATED"/>
    <property type="match status" value="1"/>
</dbReference>
<evidence type="ECO:0000256" key="3">
    <source>
        <dbReference type="ARBA" id="ARBA00022827"/>
    </source>
</evidence>
<protein>
    <submittedName>
        <fullName evidence="6">FAD binding domain-containing</fullName>
    </submittedName>
</protein>
<dbReference type="Pfam" id="PF01565">
    <property type="entry name" value="FAD_binding_4"/>
    <property type="match status" value="1"/>
</dbReference>
<evidence type="ECO:0000256" key="2">
    <source>
        <dbReference type="ARBA" id="ARBA00022630"/>
    </source>
</evidence>
<dbReference type="InterPro" id="IPR016166">
    <property type="entry name" value="FAD-bd_PCMH"/>
</dbReference>
<sequence length="474" mass="51097">MLKNSHFHHGWTLKSPLGSLSIAAAAPRNDLESCLAKAVGGNVDRAQFPTEESFITNDVKHFNLNLKYEPAAVMYPQNKQQVVEVVKCAAKHDKKVQARSGGRDFISKCLGGADGAVVIATVSPGNRLRSLVEGLNKNGKRFIPHGASPTVGVGGHLMVGGSGLATRQHGLAIDMLEQVEVVLADGTITTASEKKHSDLFFAMRGAGASFGIATEFKLRTLPEPKEVVSFQFNFTSDNPADLSESLKAYHQILRDPNLSRKLGATSNISKKTFFLNGGFFGSEAEYKALNLEGRLPEMSSKRVVPGMSYIDFINGIMQAASGFPDSANMYTKDTVVTPSTLPTNATIDAFVNHITTASADGSGWTFLIDLYGGAGNEVATDATAFPHRDLIYSLTAAALTDGPTTKTAEDFIDNAVLKLQDGKPGRFLAYAGVPNYKLNNAQAMYWGPNLARLRKIKSKYDPEDMFSTPQNIKP</sequence>
<feature type="domain" description="FAD-binding PCMH-type" evidence="5">
    <location>
        <begin position="39"/>
        <end position="223"/>
    </location>
</feature>
<dbReference type="EMBL" id="JAADYS010000531">
    <property type="protein sequence ID" value="KAF4469020.1"/>
    <property type="molecule type" value="Genomic_DNA"/>
</dbReference>
<dbReference type="InterPro" id="IPR016167">
    <property type="entry name" value="FAD-bd_PCMH_sub1"/>
</dbReference>
<organism evidence="6 7">
    <name type="scientific">Fusarium albosuccineum</name>
    <dbReference type="NCBI Taxonomy" id="1237068"/>
    <lineage>
        <taxon>Eukaryota</taxon>
        <taxon>Fungi</taxon>
        <taxon>Dikarya</taxon>
        <taxon>Ascomycota</taxon>
        <taxon>Pezizomycotina</taxon>
        <taxon>Sordariomycetes</taxon>
        <taxon>Hypocreomycetidae</taxon>
        <taxon>Hypocreales</taxon>
        <taxon>Nectriaceae</taxon>
        <taxon>Fusarium</taxon>
        <taxon>Fusarium decemcellulare species complex</taxon>
    </lineage>
</organism>
<dbReference type="InterPro" id="IPR006094">
    <property type="entry name" value="Oxid_FAD_bind_N"/>
</dbReference>
<evidence type="ECO:0000313" key="7">
    <source>
        <dbReference type="Proteomes" id="UP000554235"/>
    </source>
</evidence>
<name>A0A8H4PDZ5_9HYPO</name>
<evidence type="ECO:0000256" key="1">
    <source>
        <dbReference type="ARBA" id="ARBA00005466"/>
    </source>
</evidence>
<dbReference type="Gene3D" id="3.30.465.10">
    <property type="match status" value="1"/>
</dbReference>
<reference evidence="6 7" key="1">
    <citation type="submission" date="2020-01" db="EMBL/GenBank/DDBJ databases">
        <title>Identification and distribution of gene clusters putatively required for synthesis of sphingolipid metabolism inhibitors in phylogenetically diverse species of the filamentous fungus Fusarium.</title>
        <authorList>
            <person name="Kim H.-S."/>
            <person name="Busman M."/>
            <person name="Brown D.W."/>
            <person name="Divon H."/>
            <person name="Uhlig S."/>
            <person name="Proctor R.H."/>
        </authorList>
    </citation>
    <scope>NUCLEOTIDE SEQUENCE [LARGE SCALE GENOMIC DNA]</scope>
    <source>
        <strain evidence="6 7">NRRL 20459</strain>
    </source>
</reference>
<dbReference type="GO" id="GO:0071949">
    <property type="term" value="F:FAD binding"/>
    <property type="evidence" value="ECO:0007669"/>
    <property type="project" value="InterPro"/>
</dbReference>
<keyword evidence="3" id="KW-0274">FAD</keyword>
<keyword evidence="4" id="KW-0560">Oxidoreductase</keyword>
<gene>
    <name evidence="6" type="ORF">FALBO_4086</name>
</gene>
<accession>A0A8H4PDZ5</accession>